<evidence type="ECO:0000259" key="1">
    <source>
        <dbReference type="PROSITE" id="PS50853"/>
    </source>
</evidence>
<dbReference type="Proteomes" id="UP000678499">
    <property type="component" value="Unassembled WGS sequence"/>
</dbReference>
<dbReference type="SUPFAM" id="SSF49265">
    <property type="entry name" value="Fibronectin type III"/>
    <property type="match status" value="1"/>
</dbReference>
<dbReference type="InterPro" id="IPR013783">
    <property type="entry name" value="Ig-like_fold"/>
</dbReference>
<name>A0A7R9GEK5_9CRUS</name>
<sequence length="153" mass="16539">MLEKQAADGSCATLSTQICCSSKLNACTPASVLFIANISVLLLCEVACPSVQGSLIPPKEITLVLISQSAIQVTWSCSGNSTTNYEVIYHPVEARYKIVLETGAHCQATLEQLIPSTRYQLHVSALNGNVRNDSSMIYFRTEPYGGASESMKF</sequence>
<dbReference type="PROSITE" id="PS50853">
    <property type="entry name" value="FN3"/>
    <property type="match status" value="1"/>
</dbReference>
<dbReference type="CDD" id="cd00063">
    <property type="entry name" value="FN3"/>
    <property type="match status" value="1"/>
</dbReference>
<keyword evidence="3" id="KW-1185">Reference proteome</keyword>
<dbReference type="EMBL" id="CAJPEX010001084">
    <property type="protein sequence ID" value="CAG0918156.1"/>
    <property type="molecule type" value="Genomic_DNA"/>
</dbReference>
<dbReference type="AlphaFoldDB" id="A0A7R9GEK5"/>
<accession>A0A7R9GEK5</accession>
<dbReference type="InterPro" id="IPR003961">
    <property type="entry name" value="FN3_dom"/>
</dbReference>
<evidence type="ECO:0000313" key="2">
    <source>
        <dbReference type="EMBL" id="CAD7278004.1"/>
    </source>
</evidence>
<dbReference type="OrthoDB" id="9949424at2759"/>
<feature type="domain" description="Fibronectin type-III" evidence="1">
    <location>
        <begin position="57"/>
        <end position="144"/>
    </location>
</feature>
<organism evidence="2">
    <name type="scientific">Notodromas monacha</name>
    <dbReference type="NCBI Taxonomy" id="399045"/>
    <lineage>
        <taxon>Eukaryota</taxon>
        <taxon>Metazoa</taxon>
        <taxon>Ecdysozoa</taxon>
        <taxon>Arthropoda</taxon>
        <taxon>Crustacea</taxon>
        <taxon>Oligostraca</taxon>
        <taxon>Ostracoda</taxon>
        <taxon>Podocopa</taxon>
        <taxon>Podocopida</taxon>
        <taxon>Cypridocopina</taxon>
        <taxon>Cypridoidea</taxon>
        <taxon>Cyprididae</taxon>
        <taxon>Notodromas</taxon>
    </lineage>
</organism>
<gene>
    <name evidence="2" type="ORF">NMOB1V02_LOCUS5719</name>
</gene>
<protein>
    <recommendedName>
        <fullName evidence="1">Fibronectin type-III domain-containing protein</fullName>
    </recommendedName>
</protein>
<dbReference type="InterPro" id="IPR036116">
    <property type="entry name" value="FN3_sf"/>
</dbReference>
<evidence type="ECO:0000313" key="3">
    <source>
        <dbReference type="Proteomes" id="UP000678499"/>
    </source>
</evidence>
<proteinExistence type="predicted"/>
<reference evidence="2" key="1">
    <citation type="submission" date="2020-11" db="EMBL/GenBank/DDBJ databases">
        <authorList>
            <person name="Tran Van P."/>
        </authorList>
    </citation>
    <scope>NUCLEOTIDE SEQUENCE</scope>
</reference>
<dbReference type="SMART" id="SM00060">
    <property type="entry name" value="FN3"/>
    <property type="match status" value="1"/>
</dbReference>
<dbReference type="Gene3D" id="2.60.40.10">
    <property type="entry name" value="Immunoglobulins"/>
    <property type="match status" value="1"/>
</dbReference>
<dbReference type="EMBL" id="OA883121">
    <property type="protein sequence ID" value="CAD7278004.1"/>
    <property type="molecule type" value="Genomic_DNA"/>
</dbReference>
<dbReference type="Pfam" id="PF00041">
    <property type="entry name" value="fn3"/>
    <property type="match status" value="1"/>
</dbReference>